<name>A0ABR3SJK7_9PEZI</name>
<proteinExistence type="predicted"/>
<evidence type="ECO:0000313" key="2">
    <source>
        <dbReference type="EMBL" id="KAL1622283.1"/>
    </source>
</evidence>
<reference evidence="2 3" key="1">
    <citation type="submission" date="2024-02" db="EMBL/GenBank/DDBJ databases">
        <title>De novo assembly and annotation of 12 fungi associated with fruit tree decline syndrome in Ontario, Canada.</title>
        <authorList>
            <person name="Sulman M."/>
            <person name="Ellouze W."/>
            <person name="Ilyukhin E."/>
        </authorList>
    </citation>
    <scope>NUCLEOTIDE SEQUENCE [LARGE SCALE GENOMIC DNA]</scope>
    <source>
        <strain evidence="2 3">M1-105</strain>
    </source>
</reference>
<gene>
    <name evidence="2" type="ORF">SLS56_008816</name>
</gene>
<dbReference type="InterPro" id="IPR011009">
    <property type="entry name" value="Kinase-like_dom_sf"/>
</dbReference>
<comment type="caution">
    <text evidence="2">The sequence shown here is derived from an EMBL/GenBank/DDBJ whole genome shotgun (WGS) entry which is preliminary data.</text>
</comment>
<dbReference type="InterPro" id="IPR008271">
    <property type="entry name" value="Ser/Thr_kinase_AS"/>
</dbReference>
<dbReference type="Gene3D" id="1.10.510.10">
    <property type="entry name" value="Transferase(Phosphotransferase) domain 1"/>
    <property type="match status" value="1"/>
</dbReference>
<protein>
    <recommendedName>
        <fullName evidence="1">Protein kinase domain-containing protein</fullName>
    </recommendedName>
</protein>
<keyword evidence="3" id="KW-1185">Reference proteome</keyword>
<feature type="domain" description="Protein kinase" evidence="1">
    <location>
        <begin position="1"/>
        <end position="157"/>
    </location>
</feature>
<dbReference type="Pfam" id="PF00069">
    <property type="entry name" value="Pkinase"/>
    <property type="match status" value="1"/>
</dbReference>
<sequence length="157" mass="17862">MGRGGTARCVLMVREAVAKIISQQYDEHSRPLTPHEFTVGRLLKRDDYNHADLIVDMFEWYPDTPSPSECTILMPRATGDLYRWIRERCQDPNGTARTPDEGLLRYIFLDLAKAVAFMHSGSELRPNIVHRDIKPGNVLVFTNLDGPDLPTLRLADL</sequence>
<dbReference type="EMBL" id="JAJVDC020000137">
    <property type="protein sequence ID" value="KAL1622283.1"/>
    <property type="molecule type" value="Genomic_DNA"/>
</dbReference>
<accession>A0ABR3SJK7</accession>
<evidence type="ECO:0000259" key="1">
    <source>
        <dbReference type="PROSITE" id="PS50011"/>
    </source>
</evidence>
<dbReference type="Proteomes" id="UP001521116">
    <property type="component" value="Unassembled WGS sequence"/>
</dbReference>
<dbReference type="PANTHER" id="PTHR24359:SF1">
    <property type="entry name" value="INHIBITOR OF NUCLEAR FACTOR KAPPA-B KINASE EPSILON SUBUNIT HOMOLOG 1-RELATED"/>
    <property type="match status" value="1"/>
</dbReference>
<organism evidence="2 3">
    <name type="scientific">Neofusicoccum ribis</name>
    <dbReference type="NCBI Taxonomy" id="45134"/>
    <lineage>
        <taxon>Eukaryota</taxon>
        <taxon>Fungi</taxon>
        <taxon>Dikarya</taxon>
        <taxon>Ascomycota</taxon>
        <taxon>Pezizomycotina</taxon>
        <taxon>Dothideomycetes</taxon>
        <taxon>Dothideomycetes incertae sedis</taxon>
        <taxon>Botryosphaeriales</taxon>
        <taxon>Botryosphaeriaceae</taxon>
        <taxon>Neofusicoccum</taxon>
    </lineage>
</organism>
<dbReference type="PROSITE" id="PS00108">
    <property type="entry name" value="PROTEIN_KINASE_ST"/>
    <property type="match status" value="1"/>
</dbReference>
<dbReference type="PROSITE" id="PS50011">
    <property type="entry name" value="PROTEIN_KINASE_DOM"/>
    <property type="match status" value="1"/>
</dbReference>
<dbReference type="InterPro" id="IPR000719">
    <property type="entry name" value="Prot_kinase_dom"/>
</dbReference>
<dbReference type="PANTHER" id="PTHR24359">
    <property type="entry name" value="SERINE/THREONINE-PROTEIN KINASE SBK1"/>
    <property type="match status" value="1"/>
</dbReference>
<dbReference type="SUPFAM" id="SSF56112">
    <property type="entry name" value="Protein kinase-like (PK-like)"/>
    <property type="match status" value="1"/>
</dbReference>
<evidence type="ECO:0000313" key="3">
    <source>
        <dbReference type="Proteomes" id="UP001521116"/>
    </source>
</evidence>